<dbReference type="RefSeq" id="WP_093942584.1">
    <property type="nucleotide sequence ID" value="NZ_CP022521.1"/>
</dbReference>
<dbReference type="InterPro" id="IPR011944">
    <property type="entry name" value="Steroid_delta5-4_isomerase"/>
</dbReference>
<protein>
    <recommendedName>
        <fullName evidence="1">DUF4440 domain-containing protein</fullName>
    </recommendedName>
</protein>
<proteinExistence type="predicted"/>
<evidence type="ECO:0000313" key="2">
    <source>
        <dbReference type="EMBL" id="ASO21443.1"/>
    </source>
</evidence>
<organism evidence="2 3">
    <name type="scientific">Actinoalloteichus hoggarensis</name>
    <dbReference type="NCBI Taxonomy" id="1470176"/>
    <lineage>
        <taxon>Bacteria</taxon>
        <taxon>Bacillati</taxon>
        <taxon>Actinomycetota</taxon>
        <taxon>Actinomycetes</taxon>
        <taxon>Pseudonocardiales</taxon>
        <taxon>Pseudonocardiaceae</taxon>
        <taxon>Actinoalloteichus</taxon>
    </lineage>
</organism>
<reference evidence="2 3" key="1">
    <citation type="submission" date="2017-07" db="EMBL/GenBank/DDBJ databases">
        <title>Complete genome sequence of Actinoalloteichus hoggarensis DSM 45943, type strain of Actinoalloteichus hoggarensis.</title>
        <authorList>
            <person name="Ruckert C."/>
            <person name="Nouioui I."/>
            <person name="Willmese J."/>
            <person name="van Wezel G."/>
            <person name="Klenk H.-P."/>
            <person name="Kalinowski J."/>
            <person name="Zotchev S.B."/>
        </authorList>
    </citation>
    <scope>NUCLEOTIDE SEQUENCE [LARGE SCALE GENOMIC DNA]</scope>
    <source>
        <strain evidence="2 3">DSM 45943</strain>
    </source>
</reference>
<gene>
    <name evidence="2" type="ORF">AHOG_19105</name>
</gene>
<name>A0A221W6Z3_9PSEU</name>
<accession>A0A221W6Z3</accession>
<evidence type="ECO:0000313" key="3">
    <source>
        <dbReference type="Proteomes" id="UP000204221"/>
    </source>
</evidence>
<dbReference type="KEGG" id="ahg:AHOG_19105"/>
<dbReference type="Gene3D" id="3.10.450.50">
    <property type="match status" value="1"/>
</dbReference>
<dbReference type="AlphaFoldDB" id="A0A221W6Z3"/>
<dbReference type="Pfam" id="PF14534">
    <property type="entry name" value="DUF4440"/>
    <property type="match status" value="1"/>
</dbReference>
<keyword evidence="3" id="KW-1185">Reference proteome</keyword>
<dbReference type="InterPro" id="IPR032710">
    <property type="entry name" value="NTF2-like_dom_sf"/>
</dbReference>
<evidence type="ECO:0000259" key="1">
    <source>
        <dbReference type="Pfam" id="PF14534"/>
    </source>
</evidence>
<dbReference type="InterPro" id="IPR027843">
    <property type="entry name" value="DUF4440"/>
</dbReference>
<sequence length="180" mass="19813">MRTLTRRVPPSSIDGVARDDEEQIGALLAEAADAWTRGDAAGFVAVFAPDSDFVGNDGVLRRGRLANQRWHSRLLSGVFRGSRLVLECESLRFLNTEVALAHTLSSIVFPWRSEPSPRTSSRGTWVLIRQDGRWLVSAVQHSRLRPTGGSGVARLSSTVVSLRGRLTRRPGRRSRSGRAV</sequence>
<dbReference type="Proteomes" id="UP000204221">
    <property type="component" value="Chromosome"/>
</dbReference>
<feature type="domain" description="DUF4440" evidence="1">
    <location>
        <begin position="26"/>
        <end position="135"/>
    </location>
</feature>
<dbReference type="EMBL" id="CP022521">
    <property type="protein sequence ID" value="ASO21443.1"/>
    <property type="molecule type" value="Genomic_DNA"/>
</dbReference>
<dbReference type="SUPFAM" id="SSF54427">
    <property type="entry name" value="NTF2-like"/>
    <property type="match status" value="1"/>
</dbReference>
<dbReference type="NCBIfam" id="TIGR02246">
    <property type="entry name" value="SgcJ/EcaC family oxidoreductase"/>
    <property type="match status" value="1"/>
</dbReference>